<comment type="caution">
    <text evidence="2">The sequence shown here is derived from an EMBL/GenBank/DDBJ whole genome shotgun (WGS) entry which is preliminary data.</text>
</comment>
<keyword evidence="1" id="KW-1133">Transmembrane helix</keyword>
<evidence type="ECO:0000256" key="1">
    <source>
        <dbReference type="SAM" id="Phobius"/>
    </source>
</evidence>
<feature type="transmembrane region" description="Helical" evidence="1">
    <location>
        <begin position="81"/>
        <end position="104"/>
    </location>
</feature>
<reference evidence="2" key="2">
    <citation type="submission" date="2021-01" db="EMBL/GenBank/DDBJ databases">
        <authorList>
            <person name="Schikora-Tamarit M.A."/>
        </authorList>
    </citation>
    <scope>NUCLEOTIDE SEQUENCE</scope>
    <source>
        <strain evidence="2">CBS6341</strain>
    </source>
</reference>
<keyword evidence="1" id="KW-0812">Transmembrane</keyword>
<accession>A0A9P8PPG5</accession>
<protein>
    <submittedName>
        <fullName evidence="2">Uncharacterized protein</fullName>
    </submittedName>
</protein>
<gene>
    <name evidence="2" type="ORF">WICMUC_002314</name>
</gene>
<dbReference type="EMBL" id="JAEUBF010000681">
    <property type="protein sequence ID" value="KAH3676018.1"/>
    <property type="molecule type" value="Genomic_DNA"/>
</dbReference>
<evidence type="ECO:0000313" key="2">
    <source>
        <dbReference type="EMBL" id="KAH3676018.1"/>
    </source>
</evidence>
<proteinExistence type="predicted"/>
<sequence length="109" mass="11179">MCSVRSVCVLDLVAGGGGAGFEAGALTGTGTFEFEATEEECCWTSGTAVGETGSVSECCTVSKGEDGLARKPGVEDDFNSLLIPNLASLSFIFFLAWSLINLALSSALL</sequence>
<dbReference type="AlphaFoldDB" id="A0A9P8PPG5"/>
<evidence type="ECO:0000313" key="3">
    <source>
        <dbReference type="Proteomes" id="UP000769528"/>
    </source>
</evidence>
<keyword evidence="3" id="KW-1185">Reference proteome</keyword>
<dbReference type="Proteomes" id="UP000769528">
    <property type="component" value="Unassembled WGS sequence"/>
</dbReference>
<organism evidence="2 3">
    <name type="scientific">Wickerhamomyces mucosus</name>
    <dbReference type="NCBI Taxonomy" id="1378264"/>
    <lineage>
        <taxon>Eukaryota</taxon>
        <taxon>Fungi</taxon>
        <taxon>Dikarya</taxon>
        <taxon>Ascomycota</taxon>
        <taxon>Saccharomycotina</taxon>
        <taxon>Saccharomycetes</taxon>
        <taxon>Phaffomycetales</taxon>
        <taxon>Wickerhamomycetaceae</taxon>
        <taxon>Wickerhamomyces</taxon>
    </lineage>
</organism>
<name>A0A9P8PPG5_9ASCO</name>
<keyword evidence="1" id="KW-0472">Membrane</keyword>
<reference evidence="2" key="1">
    <citation type="journal article" date="2021" name="Open Biol.">
        <title>Shared evolutionary footprints suggest mitochondrial oxidative damage underlies multiple complex I losses in fungi.</title>
        <authorList>
            <person name="Schikora-Tamarit M.A."/>
            <person name="Marcet-Houben M."/>
            <person name="Nosek J."/>
            <person name="Gabaldon T."/>
        </authorList>
    </citation>
    <scope>NUCLEOTIDE SEQUENCE</scope>
    <source>
        <strain evidence="2">CBS6341</strain>
    </source>
</reference>